<dbReference type="InterPro" id="IPR009210">
    <property type="entry name" value="ASCC1"/>
</dbReference>
<sequence length="308" mass="33253">MGRFKGNKKSAAPKKPPLTHFLCLPIITSASRPEIEASLNAFKDNVTASGASQPPADGAEEDTISTSIHPKAIRPVGTLHFTLGVMSLDDTKLAAAVKYLTDLDLKSMLDGASLESVSGPETESKVSDEDATEDSSSAVRDGDGPLRLDVQGLESMHPPQKTSILYAAPTDHTGRLYPFCLALQKAFNEKEFLVSDDRKLKLHATIVNTIYAKGRRKPAKSQINDRVSDIPTRTQDADASHGHGPNANAPLKLDARSLIEKYADYVWAENVTLDRVAICEMGAKKILDGDGNVIDEKYTEVASVQLPT</sequence>
<accession>A0A8H6VFS7</accession>
<evidence type="ECO:0000259" key="2">
    <source>
        <dbReference type="Pfam" id="PF10469"/>
    </source>
</evidence>
<name>A0A8H6VFS7_9PEZI</name>
<dbReference type="PANTHER" id="PTHR13360">
    <property type="entry name" value="ACTIVATING SIGNAL COINTEGRATOR 1 COMPLEX SUBUNIT 1"/>
    <property type="match status" value="1"/>
</dbReference>
<evidence type="ECO:0000313" key="3">
    <source>
        <dbReference type="EMBL" id="KAF7189820.1"/>
    </source>
</evidence>
<dbReference type="GO" id="GO:0006355">
    <property type="term" value="P:regulation of DNA-templated transcription"/>
    <property type="evidence" value="ECO:0007669"/>
    <property type="project" value="TreeGrafter"/>
</dbReference>
<comment type="caution">
    <text evidence="3">The sequence shown here is derived from an EMBL/GenBank/DDBJ whole genome shotgun (WGS) entry which is preliminary data.</text>
</comment>
<protein>
    <recommendedName>
        <fullName evidence="2">A-kinase anchor protein 7-like phosphoesterase domain-containing protein</fullName>
    </recommendedName>
</protein>
<gene>
    <name evidence="3" type="ORF">HII31_08927</name>
</gene>
<proteinExistence type="predicted"/>
<evidence type="ECO:0000256" key="1">
    <source>
        <dbReference type="SAM" id="MobiDB-lite"/>
    </source>
</evidence>
<dbReference type="AlphaFoldDB" id="A0A8H6VFS7"/>
<organism evidence="3 4">
    <name type="scientific">Pseudocercospora fuligena</name>
    <dbReference type="NCBI Taxonomy" id="685502"/>
    <lineage>
        <taxon>Eukaryota</taxon>
        <taxon>Fungi</taxon>
        <taxon>Dikarya</taxon>
        <taxon>Ascomycota</taxon>
        <taxon>Pezizomycotina</taxon>
        <taxon>Dothideomycetes</taxon>
        <taxon>Dothideomycetidae</taxon>
        <taxon>Mycosphaerellales</taxon>
        <taxon>Mycosphaerellaceae</taxon>
        <taxon>Pseudocercospora</taxon>
    </lineage>
</organism>
<dbReference type="EMBL" id="JABCIY010000178">
    <property type="protein sequence ID" value="KAF7189820.1"/>
    <property type="molecule type" value="Genomic_DNA"/>
</dbReference>
<dbReference type="OrthoDB" id="277832at2759"/>
<evidence type="ECO:0000313" key="4">
    <source>
        <dbReference type="Proteomes" id="UP000660729"/>
    </source>
</evidence>
<feature type="domain" description="A-kinase anchor protein 7-like phosphoesterase" evidence="2">
    <location>
        <begin position="19"/>
        <end position="285"/>
    </location>
</feature>
<dbReference type="Gene3D" id="3.90.1140.10">
    <property type="entry name" value="Cyclic phosphodiesterase"/>
    <property type="match status" value="1"/>
</dbReference>
<dbReference type="Proteomes" id="UP000660729">
    <property type="component" value="Unassembled WGS sequence"/>
</dbReference>
<keyword evidence="4" id="KW-1185">Reference proteome</keyword>
<dbReference type="InterPro" id="IPR019510">
    <property type="entry name" value="AKAP7-like_phosphoesterase"/>
</dbReference>
<dbReference type="PANTHER" id="PTHR13360:SF1">
    <property type="entry name" value="ACTIVATING SIGNAL COINTEGRATOR 1 COMPLEX SUBUNIT 1"/>
    <property type="match status" value="1"/>
</dbReference>
<dbReference type="GO" id="GO:0005634">
    <property type="term" value="C:nucleus"/>
    <property type="evidence" value="ECO:0007669"/>
    <property type="project" value="TreeGrafter"/>
</dbReference>
<reference evidence="3" key="1">
    <citation type="submission" date="2020-04" db="EMBL/GenBank/DDBJ databases">
        <title>Draft genome resource of the tomato pathogen Pseudocercospora fuligena.</title>
        <authorList>
            <person name="Zaccaron A."/>
        </authorList>
    </citation>
    <scope>NUCLEOTIDE SEQUENCE</scope>
    <source>
        <strain evidence="3">PF001</strain>
    </source>
</reference>
<dbReference type="Pfam" id="PF10469">
    <property type="entry name" value="AKAP7_NLS"/>
    <property type="match status" value="1"/>
</dbReference>
<feature type="region of interest" description="Disordered" evidence="1">
    <location>
        <begin position="113"/>
        <end position="151"/>
    </location>
</feature>
<dbReference type="GO" id="GO:0006307">
    <property type="term" value="P:DNA alkylation repair"/>
    <property type="evidence" value="ECO:0007669"/>
    <property type="project" value="InterPro"/>
</dbReference>